<accession>A0ABP7UM87</accession>
<sequence>MRKALLILSYVFVILSIVFSILPLDTLALLPIGAALILIFITFKKSETNQRKLVKCLFAITYICAIFVLGKTYLIKDEVEKDQQFEQQKIETKQEAKKELEDLEKDLEGLE</sequence>
<dbReference type="EMBL" id="BAABCS010000010">
    <property type="protein sequence ID" value="GAA4047360.1"/>
    <property type="molecule type" value="Genomic_DNA"/>
</dbReference>
<keyword evidence="2" id="KW-0812">Transmembrane</keyword>
<dbReference type="RefSeq" id="WP_345091892.1">
    <property type="nucleotide sequence ID" value="NZ_BAABCS010000010.1"/>
</dbReference>
<keyword evidence="4" id="KW-1185">Reference proteome</keyword>
<evidence type="ECO:0008006" key="5">
    <source>
        <dbReference type="Google" id="ProtNLM"/>
    </source>
</evidence>
<reference evidence="4" key="1">
    <citation type="journal article" date="2019" name="Int. J. Syst. Evol. Microbiol.">
        <title>The Global Catalogue of Microorganisms (GCM) 10K type strain sequencing project: providing services to taxonomists for standard genome sequencing and annotation.</title>
        <authorList>
            <consortium name="The Broad Institute Genomics Platform"/>
            <consortium name="The Broad Institute Genome Sequencing Center for Infectious Disease"/>
            <person name="Wu L."/>
            <person name="Ma J."/>
        </authorList>
    </citation>
    <scope>NUCLEOTIDE SEQUENCE [LARGE SCALE GENOMIC DNA]</scope>
    <source>
        <strain evidence="4">JCM 17068</strain>
    </source>
</reference>
<evidence type="ECO:0000313" key="4">
    <source>
        <dbReference type="Proteomes" id="UP001500426"/>
    </source>
</evidence>
<organism evidence="3 4">
    <name type="scientific">Flavobacterium chungnamense</name>
    <dbReference type="NCBI Taxonomy" id="706182"/>
    <lineage>
        <taxon>Bacteria</taxon>
        <taxon>Pseudomonadati</taxon>
        <taxon>Bacteroidota</taxon>
        <taxon>Flavobacteriia</taxon>
        <taxon>Flavobacteriales</taxon>
        <taxon>Flavobacteriaceae</taxon>
        <taxon>Flavobacterium</taxon>
    </lineage>
</organism>
<evidence type="ECO:0000313" key="3">
    <source>
        <dbReference type="EMBL" id="GAA4047360.1"/>
    </source>
</evidence>
<protein>
    <recommendedName>
        <fullName evidence="5">FUSC family protein</fullName>
    </recommendedName>
</protein>
<feature type="coiled-coil region" evidence="1">
    <location>
        <begin position="76"/>
        <end position="110"/>
    </location>
</feature>
<keyword evidence="1" id="KW-0175">Coiled coil</keyword>
<feature type="transmembrane region" description="Helical" evidence="2">
    <location>
        <begin position="5"/>
        <end position="22"/>
    </location>
</feature>
<comment type="caution">
    <text evidence="3">The sequence shown here is derived from an EMBL/GenBank/DDBJ whole genome shotgun (WGS) entry which is preliminary data.</text>
</comment>
<feature type="transmembrane region" description="Helical" evidence="2">
    <location>
        <begin position="56"/>
        <end position="75"/>
    </location>
</feature>
<gene>
    <name evidence="3" type="ORF">GCM10022388_11160</name>
</gene>
<dbReference type="Proteomes" id="UP001500426">
    <property type="component" value="Unassembled WGS sequence"/>
</dbReference>
<keyword evidence="2" id="KW-0472">Membrane</keyword>
<evidence type="ECO:0000256" key="1">
    <source>
        <dbReference type="SAM" id="Coils"/>
    </source>
</evidence>
<keyword evidence="2" id="KW-1133">Transmembrane helix</keyword>
<name>A0ABP7UM87_9FLAO</name>
<evidence type="ECO:0000256" key="2">
    <source>
        <dbReference type="SAM" id="Phobius"/>
    </source>
</evidence>
<proteinExistence type="predicted"/>
<feature type="transmembrane region" description="Helical" evidence="2">
    <location>
        <begin position="28"/>
        <end position="44"/>
    </location>
</feature>